<accession>A0A1V2AB52</accession>
<keyword evidence="3" id="KW-1185">Reference proteome</keyword>
<dbReference type="SUPFAM" id="SSF53474">
    <property type="entry name" value="alpha/beta-Hydrolases"/>
    <property type="match status" value="1"/>
</dbReference>
<name>A0A1V2AB52_9BACI</name>
<evidence type="ECO:0000259" key="1">
    <source>
        <dbReference type="Pfam" id="PF00561"/>
    </source>
</evidence>
<comment type="caution">
    <text evidence="2">The sequence shown here is derived from an EMBL/GenBank/DDBJ whole genome shotgun (WGS) entry which is preliminary data.</text>
</comment>
<evidence type="ECO:0000313" key="3">
    <source>
        <dbReference type="Proteomes" id="UP000188613"/>
    </source>
</evidence>
<dbReference type="InterPro" id="IPR029058">
    <property type="entry name" value="AB_hydrolase_fold"/>
</dbReference>
<sequence>MKQQSIYKSEEGRKKILEHYESYLKSFDTIIERVYVKTRFGKTHMLVAGPEDGKPVFILQGGNCINPMTLSWFTSLFKTYRIYAADTIGHPGYSDETRISPKDESFPLWISDLMNHFNVNKSAFIGASYGAGIILRMAAYMPDKIACSVLVSPSGIKIGSKSKLMKKVVLPFLIYKARSSENQLKKITDVMSINSMKEEDKQIIWEIIKHVKLEKEMPKLLTKAELANSPSPTMIIAGIKDIFFPEELVLKKAKEIIPNLPVFYSYNMGHFPSEKFIIKINDNAEEFLSLYY</sequence>
<dbReference type="GO" id="GO:0016787">
    <property type="term" value="F:hydrolase activity"/>
    <property type="evidence" value="ECO:0007669"/>
    <property type="project" value="UniProtKB-KW"/>
</dbReference>
<dbReference type="RefSeq" id="WP_076763865.1">
    <property type="nucleotide sequence ID" value="NZ_MSFI01000005.1"/>
</dbReference>
<dbReference type="EMBL" id="MSFI01000005">
    <property type="protein sequence ID" value="OMP68225.1"/>
    <property type="molecule type" value="Genomic_DNA"/>
</dbReference>
<organism evidence="2 3">
    <name type="scientific">Domibacillus epiphyticus</name>
    <dbReference type="NCBI Taxonomy" id="1714355"/>
    <lineage>
        <taxon>Bacteria</taxon>
        <taxon>Bacillati</taxon>
        <taxon>Bacillota</taxon>
        <taxon>Bacilli</taxon>
        <taxon>Bacillales</taxon>
        <taxon>Bacillaceae</taxon>
        <taxon>Domibacillus</taxon>
    </lineage>
</organism>
<dbReference type="Proteomes" id="UP000188613">
    <property type="component" value="Unassembled WGS sequence"/>
</dbReference>
<dbReference type="Pfam" id="PF00561">
    <property type="entry name" value="Abhydrolase_1"/>
    <property type="match status" value="1"/>
</dbReference>
<protein>
    <submittedName>
        <fullName evidence="2">Alpha/beta hydrolase</fullName>
    </submittedName>
</protein>
<reference evidence="2 3" key="1">
    <citation type="submission" date="2016-12" db="EMBL/GenBank/DDBJ databases">
        <title>Domibacillus sp. SAB 38T whole genome sequencing.</title>
        <authorList>
            <person name="Verma A."/>
            <person name="Ojha A.K."/>
            <person name="Krishnamurthi S."/>
        </authorList>
    </citation>
    <scope>NUCLEOTIDE SEQUENCE [LARGE SCALE GENOMIC DNA]</scope>
    <source>
        <strain evidence="2 3">SAB 38</strain>
    </source>
</reference>
<gene>
    <name evidence="2" type="ORF">BTO28_02885</name>
</gene>
<dbReference type="PRINTS" id="PR00111">
    <property type="entry name" value="ABHYDROLASE"/>
</dbReference>
<dbReference type="OrthoDB" id="5513277at2"/>
<dbReference type="AlphaFoldDB" id="A0A1V2AB52"/>
<dbReference type="STRING" id="1714355.BTO28_02885"/>
<evidence type="ECO:0000313" key="2">
    <source>
        <dbReference type="EMBL" id="OMP68225.1"/>
    </source>
</evidence>
<feature type="domain" description="AB hydrolase-1" evidence="1">
    <location>
        <begin position="72"/>
        <end position="271"/>
    </location>
</feature>
<dbReference type="InterPro" id="IPR000073">
    <property type="entry name" value="AB_hydrolase_1"/>
</dbReference>
<dbReference type="Gene3D" id="3.40.50.1820">
    <property type="entry name" value="alpha/beta hydrolase"/>
    <property type="match status" value="1"/>
</dbReference>
<keyword evidence="2" id="KW-0378">Hydrolase</keyword>
<proteinExistence type="predicted"/>